<keyword evidence="2 5" id="KW-0812">Transmembrane</keyword>
<keyword evidence="4 5" id="KW-0472">Membrane</keyword>
<protein>
    <submittedName>
        <fullName evidence="6">Amino acid permease</fullName>
    </submittedName>
</protein>
<sequence>MLKKAPTHDGALQRQIGPVALLFTGITGIIGSGWLFASLYAAQIAGPAAIISWIIGGGVALLLALIYAEVGGMLPLAGAIARIPYFSHGAMSGFMAGWLCWIAYVATAPIEVTAVLQYASNYLPWLTTIVDGSRVLTTHGLLVAAALLLLFVVINLAGVRWLARANVAITSWKLVIPLLAAAGLIVFGFDSSNFTDHGGFMPTGVDGIFAAVAGGGVIFSLFGFRTVIDMAGEASNPQRNVPLAMIGAVVISLAIYVLLQIAFIGAVPEAHLSGGWTRLAENVADGPFAAFATILGLQGLAAALYVDAIVSPTGTGIAYTGATARINYALAENGQLPRIFMQLNQAQVPVWSIAINFAVGLLLLLPLPGWSALIGFISSAAILSLAFGPVSLAALRYQLPRHARPFRLNNGIVVSAIAFMLVGCIVYWAGWSTNWKVFALAIAGGAVLMGLTYWSGDDTARLNLRQSLWFWLFIDGLGLISFVGNYGGGLGLLPKYGDLIIVSTFSLAVFCIAVRDRLPDGQTAALMQKAEGDT</sequence>
<feature type="transmembrane region" description="Helical" evidence="5">
    <location>
        <begin position="287"/>
        <end position="306"/>
    </location>
</feature>
<dbReference type="GO" id="GO:0016020">
    <property type="term" value="C:membrane"/>
    <property type="evidence" value="ECO:0007669"/>
    <property type="project" value="UniProtKB-SubCell"/>
</dbReference>
<gene>
    <name evidence="6" type="ORF">GIW81_15490</name>
</gene>
<dbReference type="PANTHER" id="PTHR47547:SF1">
    <property type="entry name" value="ASPARTATE-PROTON SYMPORTER"/>
    <property type="match status" value="1"/>
</dbReference>
<evidence type="ECO:0000256" key="3">
    <source>
        <dbReference type="ARBA" id="ARBA00022989"/>
    </source>
</evidence>
<proteinExistence type="predicted"/>
<feature type="transmembrane region" description="Helical" evidence="5">
    <location>
        <begin position="139"/>
        <end position="159"/>
    </location>
</feature>
<dbReference type="RefSeq" id="WP_154740251.1">
    <property type="nucleotide sequence ID" value="NZ_WMBQ01000002.1"/>
</dbReference>
<evidence type="ECO:0000256" key="1">
    <source>
        <dbReference type="ARBA" id="ARBA00004141"/>
    </source>
</evidence>
<accession>A0A6I3KPL2</accession>
<evidence type="ECO:0000313" key="6">
    <source>
        <dbReference type="EMBL" id="MTD95742.1"/>
    </source>
</evidence>
<organism evidence="6 7">
    <name type="scientific">Hyphomicrobium album</name>
    <dbReference type="NCBI Taxonomy" id="2665159"/>
    <lineage>
        <taxon>Bacteria</taxon>
        <taxon>Pseudomonadati</taxon>
        <taxon>Pseudomonadota</taxon>
        <taxon>Alphaproteobacteria</taxon>
        <taxon>Hyphomicrobiales</taxon>
        <taxon>Hyphomicrobiaceae</taxon>
        <taxon>Hyphomicrobium</taxon>
    </lineage>
</organism>
<name>A0A6I3KPL2_9HYPH</name>
<keyword evidence="3 5" id="KW-1133">Transmembrane helix</keyword>
<dbReference type="InterPro" id="IPR052962">
    <property type="entry name" value="AA_Transporter_AGT"/>
</dbReference>
<dbReference type="PANTHER" id="PTHR47547">
    <property type="match status" value="1"/>
</dbReference>
<dbReference type="EMBL" id="WMBQ01000002">
    <property type="protein sequence ID" value="MTD95742.1"/>
    <property type="molecule type" value="Genomic_DNA"/>
</dbReference>
<feature type="transmembrane region" description="Helical" evidence="5">
    <location>
        <begin position="499"/>
        <end position="518"/>
    </location>
</feature>
<evidence type="ECO:0000313" key="7">
    <source>
        <dbReference type="Proteomes" id="UP000440694"/>
    </source>
</evidence>
<comment type="subcellular location">
    <subcellularLocation>
        <location evidence="1">Membrane</location>
        <topology evidence="1">Multi-pass membrane protein</topology>
    </subcellularLocation>
</comment>
<feature type="transmembrane region" description="Helical" evidence="5">
    <location>
        <begin position="171"/>
        <end position="189"/>
    </location>
</feature>
<feature type="transmembrane region" description="Helical" evidence="5">
    <location>
        <begin position="240"/>
        <end position="267"/>
    </location>
</feature>
<dbReference type="Pfam" id="PF13520">
    <property type="entry name" value="AA_permease_2"/>
    <property type="match status" value="1"/>
</dbReference>
<dbReference type="InterPro" id="IPR002293">
    <property type="entry name" value="AA/rel_permease1"/>
</dbReference>
<dbReference type="GO" id="GO:0022857">
    <property type="term" value="F:transmembrane transporter activity"/>
    <property type="evidence" value="ECO:0007669"/>
    <property type="project" value="InterPro"/>
</dbReference>
<dbReference type="AlphaFoldDB" id="A0A6I3KPL2"/>
<dbReference type="Gene3D" id="1.20.1740.10">
    <property type="entry name" value="Amino acid/polyamine transporter I"/>
    <property type="match status" value="1"/>
</dbReference>
<evidence type="ECO:0000256" key="5">
    <source>
        <dbReference type="SAM" id="Phobius"/>
    </source>
</evidence>
<feature type="transmembrane region" description="Helical" evidence="5">
    <location>
        <begin position="407"/>
        <end position="429"/>
    </location>
</feature>
<feature type="transmembrane region" description="Helical" evidence="5">
    <location>
        <begin position="373"/>
        <end position="395"/>
    </location>
</feature>
<dbReference type="PIRSF" id="PIRSF006060">
    <property type="entry name" value="AA_transporter"/>
    <property type="match status" value="1"/>
</dbReference>
<feature type="transmembrane region" description="Helical" evidence="5">
    <location>
        <begin position="348"/>
        <end position="367"/>
    </location>
</feature>
<feature type="transmembrane region" description="Helical" evidence="5">
    <location>
        <begin position="435"/>
        <end position="456"/>
    </location>
</feature>
<feature type="transmembrane region" description="Helical" evidence="5">
    <location>
        <begin position="20"/>
        <end position="42"/>
    </location>
</feature>
<keyword evidence="7" id="KW-1185">Reference proteome</keyword>
<feature type="transmembrane region" description="Helical" evidence="5">
    <location>
        <begin position="209"/>
        <end position="228"/>
    </location>
</feature>
<reference evidence="6 7" key="1">
    <citation type="submission" date="2019-11" db="EMBL/GenBank/DDBJ databases">
        <title>Identification of a novel strain.</title>
        <authorList>
            <person name="Xu Q."/>
            <person name="Wang G."/>
        </authorList>
    </citation>
    <scope>NUCLEOTIDE SEQUENCE [LARGE SCALE GENOMIC DNA]</scope>
    <source>
        <strain evidence="7">xq</strain>
    </source>
</reference>
<evidence type="ECO:0000256" key="2">
    <source>
        <dbReference type="ARBA" id="ARBA00022692"/>
    </source>
</evidence>
<feature type="transmembrane region" description="Helical" evidence="5">
    <location>
        <begin position="98"/>
        <end position="119"/>
    </location>
</feature>
<comment type="caution">
    <text evidence="6">The sequence shown here is derived from an EMBL/GenBank/DDBJ whole genome shotgun (WGS) entry which is preliminary data.</text>
</comment>
<evidence type="ECO:0000256" key="4">
    <source>
        <dbReference type="ARBA" id="ARBA00023136"/>
    </source>
</evidence>
<feature type="transmembrane region" description="Helical" evidence="5">
    <location>
        <begin position="468"/>
        <end position="487"/>
    </location>
</feature>
<feature type="transmembrane region" description="Helical" evidence="5">
    <location>
        <begin position="48"/>
        <end position="77"/>
    </location>
</feature>
<dbReference type="Proteomes" id="UP000440694">
    <property type="component" value="Unassembled WGS sequence"/>
</dbReference>